<dbReference type="AlphaFoldDB" id="A0A9X3Z6D7"/>
<proteinExistence type="predicted"/>
<dbReference type="InterPro" id="IPR036412">
    <property type="entry name" value="HAD-like_sf"/>
</dbReference>
<protein>
    <recommendedName>
        <fullName evidence="3">HAD family hydrolase</fullName>
    </recommendedName>
</protein>
<dbReference type="Proteomes" id="UP001141619">
    <property type="component" value="Unassembled WGS sequence"/>
</dbReference>
<dbReference type="EMBL" id="JANWOI010000001">
    <property type="protein sequence ID" value="MDA5193110.1"/>
    <property type="molecule type" value="Genomic_DNA"/>
</dbReference>
<comment type="caution">
    <text evidence="1">The sequence shown here is derived from an EMBL/GenBank/DDBJ whole genome shotgun (WGS) entry which is preliminary data.</text>
</comment>
<reference evidence="1" key="2">
    <citation type="journal article" date="2023" name="Syst. Appl. Microbiol.">
        <title>Govania unica gen. nov., sp. nov., a rare biosphere bacterium that represents a novel family in the class Alphaproteobacteria.</title>
        <authorList>
            <person name="Vandamme P."/>
            <person name="Peeters C."/>
            <person name="Hettiarachchi A."/>
            <person name="Cnockaert M."/>
            <person name="Carlier A."/>
        </authorList>
    </citation>
    <scope>NUCLEOTIDE SEQUENCE</scope>
    <source>
        <strain evidence="1">LMG 31809</strain>
    </source>
</reference>
<organism evidence="1 2">
    <name type="scientific">Govanella unica</name>
    <dbReference type="NCBI Taxonomy" id="2975056"/>
    <lineage>
        <taxon>Bacteria</taxon>
        <taxon>Pseudomonadati</taxon>
        <taxon>Pseudomonadota</taxon>
        <taxon>Alphaproteobacteria</taxon>
        <taxon>Emcibacterales</taxon>
        <taxon>Govanellaceae</taxon>
        <taxon>Govanella</taxon>
    </lineage>
</organism>
<reference evidence="1" key="1">
    <citation type="submission" date="2022-08" db="EMBL/GenBank/DDBJ databases">
        <authorList>
            <person name="Vandamme P."/>
            <person name="Hettiarachchi A."/>
            <person name="Peeters C."/>
            <person name="Cnockaert M."/>
            <person name="Carlier A."/>
        </authorList>
    </citation>
    <scope>NUCLEOTIDE SEQUENCE</scope>
    <source>
        <strain evidence="1">LMG 31809</strain>
    </source>
</reference>
<dbReference type="RefSeq" id="WP_274942804.1">
    <property type="nucleotide sequence ID" value="NZ_JANWOI010000001.1"/>
</dbReference>
<dbReference type="SUPFAM" id="SSF56784">
    <property type="entry name" value="HAD-like"/>
    <property type="match status" value="1"/>
</dbReference>
<evidence type="ECO:0000313" key="2">
    <source>
        <dbReference type="Proteomes" id="UP001141619"/>
    </source>
</evidence>
<keyword evidence="2" id="KW-1185">Reference proteome</keyword>
<evidence type="ECO:0008006" key="3">
    <source>
        <dbReference type="Google" id="ProtNLM"/>
    </source>
</evidence>
<sequence length="222" mass="24634">MTVIADYTRLQLDALPLVRGRPLVISDADEVIVHFAEPLEIYLMARGYEVDFKDYRLQGSVRRTTDGTILPLEDIINLVDAFFADEVENQRPVAGAIHALNRLGDRAQVVVLTNLPDDFRARRARAFAAHGLHAPVVANTGLKGASVRLLADMVQAPVIFIDDTEPHIRSVAKQVPASYRVHFVANERLARLQTPAPDSHHRSDCWDQTHDAVAGFLASHGY</sequence>
<evidence type="ECO:0000313" key="1">
    <source>
        <dbReference type="EMBL" id="MDA5193110.1"/>
    </source>
</evidence>
<gene>
    <name evidence="1" type="ORF">NYP16_03965</name>
</gene>
<name>A0A9X3Z6D7_9PROT</name>
<accession>A0A9X3Z6D7</accession>